<reference evidence="3" key="1">
    <citation type="submission" date="2020-05" db="EMBL/GenBank/DDBJ databases">
        <authorList>
            <person name="Chiriac C."/>
            <person name="Salcher M."/>
            <person name="Ghai R."/>
            <person name="Kavagutti S V."/>
        </authorList>
    </citation>
    <scope>NUCLEOTIDE SEQUENCE</scope>
</reference>
<feature type="compositionally biased region" description="Polar residues" evidence="1">
    <location>
        <begin position="12"/>
        <end position="23"/>
    </location>
</feature>
<feature type="region of interest" description="Disordered" evidence="1">
    <location>
        <begin position="1311"/>
        <end position="1337"/>
    </location>
</feature>
<evidence type="ECO:0000313" key="3">
    <source>
        <dbReference type="EMBL" id="CAB4200074.1"/>
    </source>
</evidence>
<accession>A0A6J5S135</accession>
<dbReference type="EMBL" id="LR797103">
    <property type="protein sequence ID" value="CAB4187595.1"/>
    <property type="molecule type" value="Genomic_DNA"/>
</dbReference>
<evidence type="ECO:0000313" key="2">
    <source>
        <dbReference type="EMBL" id="CAB4187595.1"/>
    </source>
</evidence>
<feature type="region of interest" description="Disordered" evidence="1">
    <location>
        <begin position="490"/>
        <end position="515"/>
    </location>
</feature>
<feature type="compositionally biased region" description="Polar residues" evidence="1">
    <location>
        <begin position="31"/>
        <end position="50"/>
    </location>
</feature>
<gene>
    <name evidence="2" type="ORF">UFOVP1156_37</name>
    <name evidence="3" type="ORF">UFOVP1346_21</name>
</gene>
<feature type="region of interest" description="Disordered" evidence="1">
    <location>
        <begin position="1353"/>
        <end position="1380"/>
    </location>
</feature>
<name>A0A6J5S135_9CAUD</name>
<sequence length="1380" mass="149495">MGGKTSPFASPFTPSAATRQLTSRPVPARPRTTTKAPDRSSGSSPLGNLATQLARIPKRVEGIARQPQVRQQAAVNDQVRRYLATPTGTQAYLQSFLKATPDKSYEYIREAVKNPTLSHNSAILRYLWKDSGDAARGKKYTTQSGVAKAVNDFLPEGWQYKGGFFNTIHEDQVRLANSGLGKALRGGGTAFGTAAASTLGPDALGLISAKRVKDAGNYVGSVFANAPGSALAFPAMSVLGPADMVRRAANKPNVGEALMSPVHDVVKAGKQIYEDPMTTFKEDPVGVGLIAAGGVGAVGRIGGIAARGGWMGRAAADYASTARAPKTTGRVVDENGNVVSPGVETPQHYSPSLVMQSLQKLNERRNKPQSAEKIAKGLKPKDVLVPRESNSPNLADHPLLVEEALAKGVIGRNSQGRLYEMPRGEGEAVGSPVKPMPEPSIQEQNLRIKNWEAKHGLNYEDILRSGALDIPKEKWNPALRQAIDDLAKEQYTPAAKTSDPRTGGTGEPPNWIRAEGQPLTVERVQSLLGRPVSKTRLETADEVLARAGRIAKAEAGSRSRFGPGASKVKLGPKAEMQRIGNETADVNEVLRRNEQGAAPNVTRSNAPFGKSIFGQAMTTPLRKINRDANNIVSEVISGSVLPSTKARPGRFRETLDSRFVQLLQEQASLRGAELKHSVSLSDRISRLLKLSDEELSRMESKITTSAKAVSEQKNAADTLLVDRGLSLDPKQAEARRLMPYALRHMKGVAYDGELGQFTRNGRPLSIKDILYDMERHGVDPESIAYVNTQQSGGSHFFTRYSGNRGSVQSGTFTGATFKRGAFPSKFENLVEQAAKDAGLVARAKAHDRIVSDYGITKGVKDGEPVFFSGKEAIRVARSMTEANLDGITYRALRVHPLTADRSLVEQFQSPKTSIDSTKLLSDWDNKRFETPKDTDLSVIVPDDLISRIRAHDTVGRPVLAPIGGAFRRTVLTTHTTWMTGNVVEATLRSGVSGVGPQHYLIGKRVMAAVRDYDVAAAARLEARALGGTMFGTQKRMAVRTPAGTMVRRIPILGQAVTGLEELTNAIFALNRFVERQYQTAALGKHVHRDIQEFTGSWIKATMAQKDILNDIAKGYLDEGKQIAAARMVDDVLGKYSKFDPGVRKAIQGYAIFLPWALNAVRFFTYTLPVKHPTISALLVLSERAIDQETKDASKNQPGNLNSELQVNGGVRQVLRFTPGGLFAGSATWNDKGGYNARYNPLSQSVAKQVLPEVSSALAMLAYGVNWKGQKATDRNGQPIGNRAALAVYQMFEALVPGLSIGRQYREHGGKPFDDSTIFSPATKPGTKGSKSFGDSFNPFRVVRTGKSFNSARPWEQFPAVSKGDSSAARPWEQFPAVEKP</sequence>
<proteinExistence type="predicted"/>
<protein>
    <submittedName>
        <fullName evidence="3">Uncharacterized protein</fullName>
    </submittedName>
</protein>
<evidence type="ECO:0000256" key="1">
    <source>
        <dbReference type="SAM" id="MobiDB-lite"/>
    </source>
</evidence>
<dbReference type="EMBL" id="LR797295">
    <property type="protein sequence ID" value="CAB4200074.1"/>
    <property type="molecule type" value="Genomic_DNA"/>
</dbReference>
<feature type="region of interest" description="Disordered" evidence="1">
    <location>
        <begin position="1"/>
        <end position="50"/>
    </location>
</feature>
<organism evidence="3">
    <name type="scientific">uncultured Caudovirales phage</name>
    <dbReference type="NCBI Taxonomy" id="2100421"/>
    <lineage>
        <taxon>Viruses</taxon>
        <taxon>Duplodnaviria</taxon>
        <taxon>Heunggongvirae</taxon>
        <taxon>Uroviricota</taxon>
        <taxon>Caudoviricetes</taxon>
        <taxon>Peduoviridae</taxon>
        <taxon>Maltschvirus</taxon>
        <taxon>Maltschvirus maltsch</taxon>
    </lineage>
</organism>